<keyword evidence="2" id="KW-0732">Signal</keyword>
<organism evidence="3 4">
    <name type="scientific">candidate division WOR-1 bacterium RIFCSPHIGHO2_01_FULL_53_15</name>
    <dbReference type="NCBI Taxonomy" id="1802564"/>
    <lineage>
        <taxon>Bacteria</taxon>
        <taxon>Bacillati</taxon>
        <taxon>Saganbacteria</taxon>
    </lineage>
</organism>
<feature type="compositionally biased region" description="Basic and acidic residues" evidence="1">
    <location>
        <begin position="331"/>
        <end position="342"/>
    </location>
</feature>
<feature type="signal peptide" evidence="2">
    <location>
        <begin position="1"/>
        <end position="39"/>
    </location>
</feature>
<protein>
    <recommendedName>
        <fullName evidence="5">IPT/TIG domain-containing protein</fullName>
    </recommendedName>
</protein>
<evidence type="ECO:0008006" key="5">
    <source>
        <dbReference type="Google" id="ProtNLM"/>
    </source>
</evidence>
<sequence>MKNLISNGNRVTGNGDFLFRVTRYALLYSCLAFATASWAATPTVTSINPVTVEAGQITVITVEGTNFVTGATATFEFGGVTDARTNSTTSSAEVKSATQLELFVNIDPSALTGQNRHLTVTNPGDESGALLSALQVDANSGSTKIPTEEAKFATPTGFVTYESDLIISASKLYLSARISSEAGVSPGKINARLLIDHKVFTGVQGSYFSQEAGVTTEGTYYCTAEYAAGFSGDHIITVYAENDSGSPAQRDFSVTVTAAPSPTALSVAPVYSNLVHDPSSSDPMIVQFPVPTTITKPLTMVVSGSSPVIVRRLDMSRVRASQGAGDTGPGYHEEPLDGKADDGTELRSGVYLVTIHDGDQIIAQGKIYIHNTEK</sequence>
<dbReference type="Gene3D" id="2.60.40.10">
    <property type="entry name" value="Immunoglobulins"/>
    <property type="match status" value="1"/>
</dbReference>
<feature type="region of interest" description="Disordered" evidence="1">
    <location>
        <begin position="319"/>
        <end position="342"/>
    </location>
</feature>
<dbReference type="Proteomes" id="UP000178724">
    <property type="component" value="Unassembled WGS sequence"/>
</dbReference>
<dbReference type="InterPro" id="IPR013783">
    <property type="entry name" value="Ig-like_fold"/>
</dbReference>
<evidence type="ECO:0000256" key="2">
    <source>
        <dbReference type="SAM" id="SignalP"/>
    </source>
</evidence>
<dbReference type="AlphaFoldDB" id="A0A1F4PZ63"/>
<name>A0A1F4PZ63_UNCSA</name>
<accession>A0A1F4PZ63</accession>
<dbReference type="EMBL" id="METM01000032">
    <property type="protein sequence ID" value="OGB88890.1"/>
    <property type="molecule type" value="Genomic_DNA"/>
</dbReference>
<evidence type="ECO:0000313" key="4">
    <source>
        <dbReference type="Proteomes" id="UP000178724"/>
    </source>
</evidence>
<gene>
    <name evidence="3" type="ORF">A2625_00220</name>
</gene>
<evidence type="ECO:0000313" key="3">
    <source>
        <dbReference type="EMBL" id="OGB88890.1"/>
    </source>
</evidence>
<proteinExistence type="predicted"/>
<reference evidence="3 4" key="1">
    <citation type="journal article" date="2016" name="Nat. Commun.">
        <title>Thousands of microbial genomes shed light on interconnected biogeochemical processes in an aquifer system.</title>
        <authorList>
            <person name="Anantharaman K."/>
            <person name="Brown C.T."/>
            <person name="Hug L.A."/>
            <person name="Sharon I."/>
            <person name="Castelle C.J."/>
            <person name="Probst A.J."/>
            <person name="Thomas B.C."/>
            <person name="Singh A."/>
            <person name="Wilkins M.J."/>
            <person name="Karaoz U."/>
            <person name="Brodie E.L."/>
            <person name="Williams K.H."/>
            <person name="Hubbard S.S."/>
            <person name="Banfield J.F."/>
        </authorList>
    </citation>
    <scope>NUCLEOTIDE SEQUENCE [LARGE SCALE GENOMIC DNA]</scope>
</reference>
<comment type="caution">
    <text evidence="3">The sequence shown here is derived from an EMBL/GenBank/DDBJ whole genome shotgun (WGS) entry which is preliminary data.</text>
</comment>
<evidence type="ECO:0000256" key="1">
    <source>
        <dbReference type="SAM" id="MobiDB-lite"/>
    </source>
</evidence>
<feature type="chain" id="PRO_5009513417" description="IPT/TIG domain-containing protein" evidence="2">
    <location>
        <begin position="40"/>
        <end position="374"/>
    </location>
</feature>